<protein>
    <submittedName>
        <fullName evidence="2">DUF47 domain-containing protein</fullName>
    </submittedName>
</protein>
<comment type="caution">
    <text evidence="2">The sequence shown here is derived from an EMBL/GenBank/DDBJ whole genome shotgun (WGS) entry which is preliminary data.</text>
</comment>
<gene>
    <name evidence="2" type="ORF">G5B42_04000</name>
</gene>
<dbReference type="RefSeq" id="WP_181339159.1">
    <property type="nucleotide sequence ID" value="NZ_JAAKDE010000007.1"/>
</dbReference>
<dbReference type="PANTHER" id="PTHR37298:SF1">
    <property type="entry name" value="UPF0111 PROTEIN YKAA"/>
    <property type="match status" value="1"/>
</dbReference>
<dbReference type="Pfam" id="PF01865">
    <property type="entry name" value="PhoU_div"/>
    <property type="match status" value="1"/>
</dbReference>
<organism evidence="2 3">
    <name type="scientific">Capillibacterium thermochitinicola</name>
    <dbReference type="NCBI Taxonomy" id="2699427"/>
    <lineage>
        <taxon>Bacteria</taxon>
        <taxon>Bacillati</taxon>
        <taxon>Bacillota</taxon>
        <taxon>Capillibacterium</taxon>
    </lineage>
</organism>
<dbReference type="InterPro" id="IPR038078">
    <property type="entry name" value="PhoU-like_sf"/>
</dbReference>
<dbReference type="Proteomes" id="UP000657177">
    <property type="component" value="Unassembled WGS sequence"/>
</dbReference>
<evidence type="ECO:0000313" key="3">
    <source>
        <dbReference type="Proteomes" id="UP000657177"/>
    </source>
</evidence>
<comment type="similarity">
    <text evidence="1">Belongs to the UPF0111 family.</text>
</comment>
<dbReference type="Gene3D" id="1.20.58.220">
    <property type="entry name" value="Phosphate transport system protein phou homolog 2, domain 2"/>
    <property type="match status" value="1"/>
</dbReference>
<reference evidence="2" key="1">
    <citation type="submission" date="2020-06" db="EMBL/GenBank/DDBJ databases">
        <title>Novel chitinolytic bacterium.</title>
        <authorList>
            <person name="Ungkulpasvich U."/>
            <person name="Kosugi A."/>
            <person name="Uke A."/>
        </authorList>
    </citation>
    <scope>NUCLEOTIDE SEQUENCE</scope>
    <source>
        <strain evidence="2">UUS1-1</strain>
    </source>
</reference>
<dbReference type="PANTHER" id="PTHR37298">
    <property type="entry name" value="UPF0111 PROTEIN YKAA"/>
    <property type="match status" value="1"/>
</dbReference>
<proteinExistence type="inferred from homology"/>
<dbReference type="InterPro" id="IPR052912">
    <property type="entry name" value="UPF0111_domain"/>
</dbReference>
<dbReference type="InterPro" id="IPR018445">
    <property type="entry name" value="Put_Phosphate_transp_reg"/>
</dbReference>
<sequence>MARRKEDNYFTTFVELVQFSCDAAALLNAIINDYKAEELETRMKEMHEIEHAGDQGRHAMVKKLAREFITPIEREDIIALGDAIDNVTDTIEDVLLRFYMFNITAMREDAVKMAAIIVQCCEALKQALAEFANFRKSQHLHQLIVEINRLEEEGDALFVNAMRNLFVNEKDPIQIMAWRETLEYMEKCCDACEQVSEVIESVMMKNS</sequence>
<evidence type="ECO:0000256" key="1">
    <source>
        <dbReference type="ARBA" id="ARBA00008591"/>
    </source>
</evidence>
<keyword evidence="3" id="KW-1185">Reference proteome</keyword>
<accession>A0A8J6HZE1</accession>
<evidence type="ECO:0000313" key="2">
    <source>
        <dbReference type="EMBL" id="MBA2132705.1"/>
    </source>
</evidence>
<dbReference type="AlphaFoldDB" id="A0A8J6HZE1"/>
<dbReference type="EMBL" id="JAAKDE010000007">
    <property type="protein sequence ID" value="MBA2132705.1"/>
    <property type="molecule type" value="Genomic_DNA"/>
</dbReference>
<name>A0A8J6HZE1_9FIRM</name>